<organism evidence="15 16">
    <name type="scientific">Stomoxys calcitrans</name>
    <name type="common">Stable fly</name>
    <name type="synonym">Conops calcitrans</name>
    <dbReference type="NCBI Taxonomy" id="35570"/>
    <lineage>
        <taxon>Eukaryota</taxon>
        <taxon>Metazoa</taxon>
        <taxon>Ecdysozoa</taxon>
        <taxon>Arthropoda</taxon>
        <taxon>Hexapoda</taxon>
        <taxon>Insecta</taxon>
        <taxon>Pterygota</taxon>
        <taxon>Neoptera</taxon>
        <taxon>Endopterygota</taxon>
        <taxon>Diptera</taxon>
        <taxon>Brachycera</taxon>
        <taxon>Muscomorpha</taxon>
        <taxon>Muscoidea</taxon>
        <taxon>Muscidae</taxon>
        <taxon>Stomoxys</taxon>
    </lineage>
</organism>
<evidence type="ECO:0000256" key="12">
    <source>
        <dbReference type="ARBA" id="ARBA00023136"/>
    </source>
</evidence>
<comment type="subcellular location">
    <subcellularLocation>
        <location evidence="3">Endoplasmic reticulum membrane</location>
        <topology evidence="3">Peripheral membrane protein</topology>
    </subcellularLocation>
    <subcellularLocation>
        <location evidence="2">Microsome membrane</location>
        <topology evidence="2">Peripheral membrane protein</topology>
    </subcellularLocation>
</comment>
<feature type="binding site" description="axial binding residue" evidence="13">
    <location>
        <position position="430"/>
    </location>
    <ligand>
        <name>heme</name>
        <dbReference type="ChEBI" id="CHEBI:30413"/>
    </ligand>
    <ligandPart>
        <name>Fe</name>
        <dbReference type="ChEBI" id="CHEBI:18248"/>
    </ligandPart>
</feature>
<dbReference type="Proteomes" id="UP000095300">
    <property type="component" value="Unassembled WGS sequence"/>
</dbReference>
<keyword evidence="9 14" id="KW-0560">Oxidoreductase</keyword>
<evidence type="ECO:0000256" key="7">
    <source>
        <dbReference type="ARBA" id="ARBA00022824"/>
    </source>
</evidence>
<dbReference type="InterPro" id="IPR001128">
    <property type="entry name" value="Cyt_P450"/>
</dbReference>
<evidence type="ECO:0000256" key="4">
    <source>
        <dbReference type="ARBA" id="ARBA00010617"/>
    </source>
</evidence>
<evidence type="ECO:0000313" key="15">
    <source>
        <dbReference type="EnsemblMetazoa" id="SCAU013472-PA"/>
    </source>
</evidence>
<keyword evidence="7" id="KW-0256">Endoplasmic reticulum</keyword>
<dbReference type="Pfam" id="PF00067">
    <property type="entry name" value="p450"/>
    <property type="match status" value="1"/>
</dbReference>
<evidence type="ECO:0000256" key="14">
    <source>
        <dbReference type="RuleBase" id="RU000461"/>
    </source>
</evidence>
<accession>A0A1I8Q363</accession>
<dbReference type="GO" id="GO:0016705">
    <property type="term" value="F:oxidoreductase activity, acting on paired donors, with incorporation or reduction of molecular oxygen"/>
    <property type="evidence" value="ECO:0007669"/>
    <property type="project" value="InterPro"/>
</dbReference>
<keyword evidence="12" id="KW-0472">Membrane</keyword>
<dbReference type="InterPro" id="IPR017972">
    <property type="entry name" value="Cyt_P450_CS"/>
</dbReference>
<dbReference type="PRINTS" id="PR00385">
    <property type="entry name" value="P450"/>
</dbReference>
<evidence type="ECO:0000256" key="5">
    <source>
        <dbReference type="ARBA" id="ARBA00022617"/>
    </source>
</evidence>
<dbReference type="GO" id="GO:0004497">
    <property type="term" value="F:monooxygenase activity"/>
    <property type="evidence" value="ECO:0007669"/>
    <property type="project" value="UniProtKB-KW"/>
</dbReference>
<dbReference type="PANTHER" id="PTHR24292">
    <property type="entry name" value="CYTOCHROME P450"/>
    <property type="match status" value="1"/>
</dbReference>
<evidence type="ECO:0000256" key="13">
    <source>
        <dbReference type="PIRSR" id="PIRSR602401-1"/>
    </source>
</evidence>
<dbReference type="GO" id="GO:0005506">
    <property type="term" value="F:iron ion binding"/>
    <property type="evidence" value="ECO:0007669"/>
    <property type="project" value="InterPro"/>
</dbReference>
<dbReference type="PANTHER" id="PTHR24292:SF100">
    <property type="entry name" value="CYTOCHROME P450 6A16, ISOFORM B-RELATED"/>
    <property type="match status" value="1"/>
</dbReference>
<dbReference type="AlphaFoldDB" id="A0A1I8Q363"/>
<sequence length="485" mass="56870">MHFWLIALATCVALIISLLKHHFSYWQRKGIQQMSPNLLWGNVQHLKSLNHREFLQDVYDQFHAPTKVVGAYVYGKPVAVILDLDMVKSVLIKDFNKFTSRMAYRNDKDILSQHLFNIEGTLWRPLRQKFSPTFTSGKMKYMFATIKAVADEFAETFRRQLEMTNLLDICDLNSRFTIDVIGSSIFGFECNSLSAEFRQITRMIFGRKNFNIRWQLFKHTYVRFMKFLGHKRYPQRVEDFFRRVVREGIVEREKHNIVRNDFVNLVLQLRKSGDMNLSFDQIAAQFFVFFSAGYETSATTMTCVLFELARHKEIQNKLRQEIQEILEKHDNNLTYEAVMEMKFLEAVLKETLRLYTPVPFLQRVATEQATLDNITFEKGTEVYIPSWAIHHDPNIYHNPNEFCPERFTALHEDQRHPQSFLAFGDGPRNCIGLRFGSLQSKVGLISLLSKFKFSHVPETCKEIVFSKHSIILTVSNEVMLKVEKL</sequence>
<keyword evidence="16" id="KW-1185">Reference proteome</keyword>
<dbReference type="FunFam" id="1.10.630.10:FF:000042">
    <property type="entry name" value="Cytochrome P450"/>
    <property type="match status" value="1"/>
</dbReference>
<dbReference type="InterPro" id="IPR002401">
    <property type="entry name" value="Cyt_P450_E_grp-I"/>
</dbReference>
<evidence type="ECO:0000256" key="9">
    <source>
        <dbReference type="ARBA" id="ARBA00023002"/>
    </source>
</evidence>
<dbReference type="CDD" id="cd11056">
    <property type="entry name" value="CYP6-like"/>
    <property type="match status" value="1"/>
</dbReference>
<dbReference type="KEGG" id="scac:106093431"/>
<dbReference type="PRINTS" id="PR00463">
    <property type="entry name" value="EP450I"/>
</dbReference>
<keyword evidence="10 13" id="KW-0408">Iron</keyword>
<dbReference type="GO" id="GO:0020037">
    <property type="term" value="F:heme binding"/>
    <property type="evidence" value="ECO:0007669"/>
    <property type="project" value="InterPro"/>
</dbReference>
<keyword evidence="6 13" id="KW-0479">Metal-binding</keyword>
<dbReference type="Gene3D" id="1.10.630.10">
    <property type="entry name" value="Cytochrome P450"/>
    <property type="match status" value="1"/>
</dbReference>
<dbReference type="GO" id="GO:0005789">
    <property type="term" value="C:endoplasmic reticulum membrane"/>
    <property type="evidence" value="ECO:0007669"/>
    <property type="project" value="UniProtKB-SubCell"/>
</dbReference>
<evidence type="ECO:0000313" key="16">
    <source>
        <dbReference type="Proteomes" id="UP000095300"/>
    </source>
</evidence>
<keyword evidence="8" id="KW-0492">Microsome</keyword>
<comment type="cofactor">
    <cofactor evidence="1 13">
        <name>heme</name>
        <dbReference type="ChEBI" id="CHEBI:30413"/>
    </cofactor>
</comment>
<evidence type="ECO:0008006" key="17">
    <source>
        <dbReference type="Google" id="ProtNLM"/>
    </source>
</evidence>
<evidence type="ECO:0000256" key="1">
    <source>
        <dbReference type="ARBA" id="ARBA00001971"/>
    </source>
</evidence>
<evidence type="ECO:0000256" key="2">
    <source>
        <dbReference type="ARBA" id="ARBA00004174"/>
    </source>
</evidence>
<comment type="similarity">
    <text evidence="4 14">Belongs to the cytochrome P450 family.</text>
</comment>
<dbReference type="EnsemblMetazoa" id="SCAU013472-RA">
    <property type="protein sequence ID" value="SCAU013472-PA"/>
    <property type="gene ID" value="SCAU013472"/>
</dbReference>
<keyword evidence="5 13" id="KW-0349">Heme</keyword>
<proteinExistence type="inferred from homology"/>
<dbReference type="SUPFAM" id="SSF48264">
    <property type="entry name" value="Cytochrome P450"/>
    <property type="match status" value="1"/>
</dbReference>
<gene>
    <name evidence="15" type="primary">106093431</name>
</gene>
<dbReference type="PROSITE" id="PS00086">
    <property type="entry name" value="CYTOCHROME_P450"/>
    <property type="match status" value="1"/>
</dbReference>
<evidence type="ECO:0000256" key="3">
    <source>
        <dbReference type="ARBA" id="ARBA00004406"/>
    </source>
</evidence>
<evidence type="ECO:0000256" key="8">
    <source>
        <dbReference type="ARBA" id="ARBA00022848"/>
    </source>
</evidence>
<evidence type="ECO:0000256" key="6">
    <source>
        <dbReference type="ARBA" id="ARBA00022723"/>
    </source>
</evidence>
<reference evidence="15" key="1">
    <citation type="submission" date="2020-05" db="UniProtKB">
        <authorList>
            <consortium name="EnsemblMetazoa"/>
        </authorList>
    </citation>
    <scope>IDENTIFICATION</scope>
    <source>
        <strain evidence="15">USDA</strain>
    </source>
</reference>
<dbReference type="InterPro" id="IPR036396">
    <property type="entry name" value="Cyt_P450_sf"/>
</dbReference>
<protein>
    <recommendedName>
        <fullName evidence="17">Cytochrome P450</fullName>
    </recommendedName>
</protein>
<name>A0A1I8Q363_STOCA</name>
<evidence type="ECO:0000256" key="10">
    <source>
        <dbReference type="ARBA" id="ARBA00023004"/>
    </source>
</evidence>
<evidence type="ECO:0000256" key="11">
    <source>
        <dbReference type="ARBA" id="ARBA00023033"/>
    </source>
</evidence>
<dbReference type="VEuPathDB" id="VectorBase:SCAU013472"/>
<dbReference type="STRING" id="35570.A0A1I8Q363"/>
<dbReference type="InterPro" id="IPR050476">
    <property type="entry name" value="Insect_CytP450_Detox"/>
</dbReference>
<keyword evidence="11 14" id="KW-0503">Monooxygenase</keyword>
<dbReference type="OrthoDB" id="2789670at2759"/>